<proteinExistence type="predicted"/>
<comment type="caution">
    <text evidence="1">The sequence shown here is derived from an EMBL/GenBank/DDBJ whole genome shotgun (WGS) entry which is preliminary data.</text>
</comment>
<reference evidence="1" key="1">
    <citation type="submission" date="2013-05" db="EMBL/GenBank/DDBJ databases">
        <authorList>
            <person name="Yim A.K.Y."/>
            <person name="Chan T.F."/>
            <person name="Ji K.M."/>
            <person name="Liu X.Y."/>
            <person name="Zhou J.W."/>
            <person name="Li R.Q."/>
            <person name="Yang K.Y."/>
            <person name="Li J."/>
            <person name="Li M."/>
            <person name="Law P.T.W."/>
            <person name="Wu Y.L."/>
            <person name="Cai Z.L."/>
            <person name="Qin H."/>
            <person name="Bao Y."/>
            <person name="Leung R.K.K."/>
            <person name="Ng P.K.S."/>
            <person name="Zou J."/>
            <person name="Zhong X.J."/>
            <person name="Ran P.X."/>
            <person name="Zhong N.S."/>
            <person name="Liu Z.G."/>
            <person name="Tsui S.K.W."/>
        </authorList>
    </citation>
    <scope>NUCLEOTIDE SEQUENCE</scope>
    <source>
        <strain evidence="1">Derf</strain>
        <tissue evidence="1">Whole organism</tissue>
    </source>
</reference>
<evidence type="ECO:0008006" key="3">
    <source>
        <dbReference type="Google" id="ProtNLM"/>
    </source>
</evidence>
<organism evidence="1 2">
    <name type="scientific">Dermatophagoides farinae</name>
    <name type="common">American house dust mite</name>
    <dbReference type="NCBI Taxonomy" id="6954"/>
    <lineage>
        <taxon>Eukaryota</taxon>
        <taxon>Metazoa</taxon>
        <taxon>Ecdysozoa</taxon>
        <taxon>Arthropoda</taxon>
        <taxon>Chelicerata</taxon>
        <taxon>Arachnida</taxon>
        <taxon>Acari</taxon>
        <taxon>Acariformes</taxon>
        <taxon>Sarcoptiformes</taxon>
        <taxon>Astigmata</taxon>
        <taxon>Psoroptidia</taxon>
        <taxon>Analgoidea</taxon>
        <taxon>Pyroglyphidae</taxon>
        <taxon>Dermatophagoidinae</taxon>
        <taxon>Dermatophagoides</taxon>
    </lineage>
</organism>
<reference evidence="1" key="2">
    <citation type="journal article" date="2022" name="Res Sq">
        <title>Comparative Genomics Reveals Insights into the Divergent Evolution of Astigmatic Mites and Household Pest Adaptations.</title>
        <authorList>
            <person name="Xiong Q."/>
            <person name="Wan A.T.-Y."/>
            <person name="Liu X.-Y."/>
            <person name="Fung C.S.-H."/>
            <person name="Xiao X."/>
            <person name="Malainual N."/>
            <person name="Hou J."/>
            <person name="Wang L."/>
            <person name="Wang M."/>
            <person name="Yang K."/>
            <person name="Cui Y."/>
            <person name="Leung E."/>
            <person name="Nong W."/>
            <person name="Shin S.-K."/>
            <person name="Au S."/>
            <person name="Jeong K.Y."/>
            <person name="Chew F.T."/>
            <person name="Hui J."/>
            <person name="Leung T.F."/>
            <person name="Tungtrongchitr A."/>
            <person name="Zhong N."/>
            <person name="Liu Z."/>
            <person name="Tsui S."/>
        </authorList>
    </citation>
    <scope>NUCLEOTIDE SEQUENCE</scope>
    <source>
        <strain evidence="1">Derf</strain>
        <tissue evidence="1">Whole organism</tissue>
    </source>
</reference>
<dbReference type="PROSITE" id="PS00141">
    <property type="entry name" value="ASP_PROTEASE"/>
    <property type="match status" value="1"/>
</dbReference>
<dbReference type="GO" id="GO:0006508">
    <property type="term" value="P:proteolysis"/>
    <property type="evidence" value="ECO:0007669"/>
    <property type="project" value="InterPro"/>
</dbReference>
<gene>
    <name evidence="1" type="ORF">DERF_001771</name>
</gene>
<dbReference type="GO" id="GO:0008270">
    <property type="term" value="F:zinc ion binding"/>
    <property type="evidence" value="ECO:0007669"/>
    <property type="project" value="InterPro"/>
</dbReference>
<keyword evidence="2" id="KW-1185">Reference proteome</keyword>
<dbReference type="Pfam" id="PF13975">
    <property type="entry name" value="gag-asp_proteas"/>
    <property type="match status" value="1"/>
</dbReference>
<dbReference type="InterPro" id="IPR036875">
    <property type="entry name" value="Znf_CCHC_sf"/>
</dbReference>
<dbReference type="Gene3D" id="2.40.70.10">
    <property type="entry name" value="Acid Proteases"/>
    <property type="match status" value="1"/>
</dbReference>
<dbReference type="GO" id="GO:0003676">
    <property type="term" value="F:nucleic acid binding"/>
    <property type="evidence" value="ECO:0007669"/>
    <property type="project" value="InterPro"/>
</dbReference>
<dbReference type="AlphaFoldDB" id="A0A922LBG0"/>
<accession>A0A922LBG0</accession>
<dbReference type="GO" id="GO:0004190">
    <property type="term" value="F:aspartic-type endopeptidase activity"/>
    <property type="evidence" value="ECO:0007669"/>
    <property type="project" value="InterPro"/>
</dbReference>
<evidence type="ECO:0000313" key="1">
    <source>
        <dbReference type="EMBL" id="KAH9527772.1"/>
    </source>
</evidence>
<dbReference type="SUPFAM" id="SSF50630">
    <property type="entry name" value="Acid proteases"/>
    <property type="match status" value="1"/>
</dbReference>
<dbReference type="InterPro" id="IPR001969">
    <property type="entry name" value="Aspartic_peptidase_AS"/>
</dbReference>
<dbReference type="InterPro" id="IPR021109">
    <property type="entry name" value="Peptidase_aspartic_dom_sf"/>
</dbReference>
<protein>
    <recommendedName>
        <fullName evidence="3">Peptidase A2 domain-containing protein</fullName>
    </recommendedName>
</protein>
<sequence>MTSPVNEQEIKINSRLDYLESMKSKLRKKITEYHKEIKNNTFSITDLIVKTHKLSDTIIEYNEELTKVVDLSDKKKSRSKQKNYHEKVKKYCYICSRSTHSTMDCYSKIPPQMKKEIILTNNLCLNCFEFGHKAKFCFSPRRCLNCKNKHHVFFCNVGVKHEFNQTTKQSTSKLNQQTKPMLTYNQNKNIQNVQNQKNQNRLAVVPRQNYLVTTPEGSESANDSDSESTIGLHGFEKQSLMAFKDKKINEDIKNLLLPITVNGMVNGRKQKFILDTGSNINIITPKMCEILNIPIKNYVEIIETIGAQTKTTHICHTKVSIGEISNT</sequence>
<dbReference type="SUPFAM" id="SSF57756">
    <property type="entry name" value="Retrovirus zinc finger-like domains"/>
    <property type="match status" value="1"/>
</dbReference>
<name>A0A922LBG0_DERFA</name>
<dbReference type="Proteomes" id="UP000790347">
    <property type="component" value="Unassembled WGS sequence"/>
</dbReference>
<dbReference type="EMBL" id="ASGP02000001">
    <property type="protein sequence ID" value="KAH9527772.1"/>
    <property type="molecule type" value="Genomic_DNA"/>
</dbReference>
<evidence type="ECO:0000313" key="2">
    <source>
        <dbReference type="Proteomes" id="UP000790347"/>
    </source>
</evidence>